<dbReference type="RefSeq" id="WP_121133948.1">
    <property type="nucleotide sequence ID" value="NZ_JBHUFK010000035.1"/>
</dbReference>
<dbReference type="GO" id="GO:0003677">
    <property type="term" value="F:DNA binding"/>
    <property type="evidence" value="ECO:0007669"/>
    <property type="project" value="UniProtKB-UniRule"/>
</dbReference>
<evidence type="ECO:0000256" key="11">
    <source>
        <dbReference type="ARBA" id="ARBA00023211"/>
    </source>
</evidence>
<name>A0A494YSV9_9BACI</name>
<keyword evidence="3 13" id="KW-0540">Nuclease</keyword>
<dbReference type="Proteomes" id="UP000281813">
    <property type="component" value="Unassembled WGS sequence"/>
</dbReference>
<reference evidence="15 16" key="1">
    <citation type="journal article" date="2015" name="Antonie Van Leeuwenhoek">
        <title>Oceanobacillus bengalensis sp. nov., a bacterium isolated from seawater of the Bay of Bengal.</title>
        <authorList>
            <person name="Yongchang O."/>
            <person name="Xiang W."/>
            <person name="Wang G."/>
        </authorList>
    </citation>
    <scope>NUCLEOTIDE SEQUENCE [LARGE SCALE GENOMIC DNA]</scope>
    <source>
        <strain evidence="15 16">MCCC 1K00260</strain>
    </source>
</reference>
<evidence type="ECO:0000313" key="16">
    <source>
        <dbReference type="Proteomes" id="UP000281813"/>
    </source>
</evidence>
<organism evidence="15 16">
    <name type="scientific">Oceanobacillus bengalensis</name>
    <dbReference type="NCBI Taxonomy" id="1435466"/>
    <lineage>
        <taxon>Bacteria</taxon>
        <taxon>Bacillati</taxon>
        <taxon>Bacillota</taxon>
        <taxon>Bacilli</taxon>
        <taxon>Bacillales</taxon>
        <taxon>Bacillaceae</taxon>
        <taxon>Oceanobacillus</taxon>
    </lineage>
</organism>
<dbReference type="Gene3D" id="1.10.30.50">
    <property type="match status" value="1"/>
</dbReference>
<evidence type="ECO:0000256" key="7">
    <source>
        <dbReference type="ARBA" id="ARBA00022842"/>
    </source>
</evidence>
<sequence length="1076" mass="125825">MRELDYRIGLDIGTNSVGWGVIELEKNESDNKYRTIGIVDSGVRMFDKAEIPKTGASLAEPRRLARSARRRLRRRSERRREIRNLLIQFNIVTEVEMEHLYPLNDGSVDIWDIRIDGLDRLLANDEWARLLIHLAQRRGFKSNRKSEQKDKETGKVLTSIQQNKERLDKYRTVGEMWGKDPHFAQYDKRHNSRDEYIFNVSRYDLELEIVTLFETQRKLGSSYASEELQVSYLKIWNHQLPFASGNAILNKVGFCSLEDEERRIPKATYTFQYYMALDKINRIRIGKNVEAISMEQRQILLHSIFNRDDLVKRKSTPDVKYSDIRKWLKLDDELKFNDLMYDPEATLSMNEKLPFVNLSAYYEIKKVTDSHAMDTGEAYDTTDYDAIGYALTVYKTDKDIHQYLRNPNNIAKRVYSEDLIQMLLSLSYTKFGHLSSKAIQNLLPLMEEGLPFKLAADQFGYDTTGLQKVKREKFLPPIPNDIANPVVKRALTQSRKIVNAIIKRYGSPMSVHIELARELSKTHEERSKLQKNQKANFDRNAGAIKVLAENGILQPKGHDIVRYKLWEEQDHKCAYSQKSIPPEVFFGELRRERNSTPNLDVDHILPYSKSFMDNYQNKVLVYSDENRKKGNRIPFDYLKDNPEAWERFEIYVNYNTKFSKGKKQYLLKKEFTAHEEDVVKERHLNDTRFISRFFKNFMEKKLEPKDPHLKKWVVTVSGQVTAHLRSRFGLSKHRDETHLHHALDAIVVACTDDGMIRRVTNYHKVKESSKAVKEPLFPRPWDNFRDELLTHLAESANPKAISQALEAKISLPRYMMVSRMARYSVTGAAHKETIMINGGIDEKTGKTIVVKRVPLAEIKFDEDGDFSMVNKVSDLATYHAIKERYLAFGGNVKEAFKETLYKPSEKGKGNPIRRVKVEIEKRAHVREVNRGIAQNGNLVRIDIFLKEEQFYMVPIYVMDTSLPELPDRVVTARKGYEQWTRMDDSFIFQFSLYPYDLVRVKRGEDDRFLYFNSIDIDSNRIYFKEPNFPHKHTENRIGLKGIDILEKYKVGILGDITRVNRETRQAFKKKNMKQTI</sequence>
<dbReference type="Pfam" id="PF13395">
    <property type="entry name" value="HNH_4"/>
    <property type="match status" value="1"/>
</dbReference>
<dbReference type="InterPro" id="IPR036397">
    <property type="entry name" value="RNaseH_sf"/>
</dbReference>
<dbReference type="Gene3D" id="3.30.420.10">
    <property type="entry name" value="Ribonuclease H-like superfamily/Ribonuclease H"/>
    <property type="match status" value="3"/>
</dbReference>
<keyword evidence="8 13" id="KW-0694">RNA-binding</keyword>
<evidence type="ECO:0000256" key="13">
    <source>
        <dbReference type="HAMAP-Rule" id="MF_01480"/>
    </source>
</evidence>
<proteinExistence type="inferred from homology"/>
<dbReference type="GO" id="GO:0051607">
    <property type="term" value="P:defense response to virus"/>
    <property type="evidence" value="ECO:0007669"/>
    <property type="project" value="UniProtKB-UniRule"/>
</dbReference>
<comment type="caution">
    <text evidence="15">The sequence shown here is derived from an EMBL/GenBank/DDBJ whole genome shotgun (WGS) entry which is preliminary data.</text>
</comment>
<keyword evidence="6 13" id="KW-0378">Hydrolase</keyword>
<keyword evidence="9 13" id="KW-0051">Antiviral defense</keyword>
<keyword evidence="11" id="KW-0464">Manganese</keyword>
<evidence type="ECO:0000256" key="9">
    <source>
        <dbReference type="ARBA" id="ARBA00023118"/>
    </source>
</evidence>
<feature type="active site" description="Proton acceptor for HNH nuclease domain" evidence="13">
    <location>
        <position position="603"/>
    </location>
</feature>
<dbReference type="InterPro" id="IPR033114">
    <property type="entry name" value="HNH_CAS9"/>
</dbReference>
<feature type="binding site" evidence="13">
    <location>
        <position position="518"/>
    </location>
    <ligand>
        <name>Mg(2+)</name>
        <dbReference type="ChEBI" id="CHEBI:18420"/>
        <label>2</label>
    </ligand>
</feature>
<dbReference type="GO" id="GO:0003723">
    <property type="term" value="F:RNA binding"/>
    <property type="evidence" value="ECO:0007669"/>
    <property type="project" value="UniProtKB-UniRule"/>
</dbReference>
<feature type="binding site" evidence="13">
    <location>
        <position position="514"/>
    </location>
    <ligand>
        <name>Mg(2+)</name>
        <dbReference type="ChEBI" id="CHEBI:18420"/>
        <label>1</label>
    </ligand>
</feature>
<feature type="domain" description="HNH Cas9-type" evidence="14">
    <location>
        <begin position="522"/>
        <end position="684"/>
    </location>
</feature>
<evidence type="ECO:0000256" key="4">
    <source>
        <dbReference type="ARBA" id="ARBA00022723"/>
    </source>
</evidence>
<feature type="binding site" evidence="13">
    <location>
        <position position="741"/>
    </location>
    <ligand>
        <name>Mg(2+)</name>
        <dbReference type="ChEBI" id="CHEBI:18420"/>
        <label>2</label>
    </ligand>
</feature>
<evidence type="ECO:0000256" key="12">
    <source>
        <dbReference type="ARBA" id="ARBA00046380"/>
    </source>
</evidence>
<comment type="subunit">
    <text evidence="12 13">Monomer. Binds crRNA and tracrRNA.</text>
</comment>
<dbReference type="GO" id="GO:0043571">
    <property type="term" value="P:maintenance of CRISPR repeat elements"/>
    <property type="evidence" value="ECO:0007669"/>
    <property type="project" value="UniProtKB-UniRule"/>
</dbReference>
<keyword evidence="4 13" id="KW-0479">Metal-binding</keyword>
<evidence type="ECO:0000256" key="6">
    <source>
        <dbReference type="ARBA" id="ARBA00022801"/>
    </source>
</evidence>
<keyword evidence="5 13" id="KW-0255">Endonuclease</keyword>
<feature type="binding site" evidence="13">
    <location>
        <position position="518"/>
    </location>
    <ligand>
        <name>Mg(2+)</name>
        <dbReference type="ChEBI" id="CHEBI:18420"/>
        <label>1</label>
    </ligand>
</feature>
<keyword evidence="10 13" id="KW-0238">DNA-binding</keyword>
<dbReference type="InterPro" id="IPR055228">
    <property type="entry name" value="Cas9_RuvC"/>
</dbReference>
<comment type="similarity">
    <text evidence="2">Belongs to the CRISPR-associated protein Cas9 family. Subtype II-A subfamily.</text>
</comment>
<dbReference type="PROSITE" id="PS51749">
    <property type="entry name" value="HNH_CAS9"/>
    <property type="match status" value="1"/>
</dbReference>
<dbReference type="AlphaFoldDB" id="A0A494YSV9"/>
<comment type="cofactor">
    <cofactor evidence="1 13">
        <name>Mg(2+)</name>
        <dbReference type="ChEBI" id="CHEBI:18420"/>
    </cofactor>
</comment>
<dbReference type="GO" id="GO:0046872">
    <property type="term" value="F:metal ion binding"/>
    <property type="evidence" value="ECO:0007669"/>
    <property type="project" value="UniProtKB-UniRule"/>
</dbReference>
<keyword evidence="16" id="KW-1185">Reference proteome</keyword>
<dbReference type="EC" id="3.1.-.-" evidence="13"/>
<dbReference type="GO" id="GO:0016787">
    <property type="term" value="F:hydrolase activity"/>
    <property type="evidence" value="ECO:0007669"/>
    <property type="project" value="UniProtKB-KW"/>
</dbReference>
<dbReference type="EMBL" id="RBZO01000035">
    <property type="protein sequence ID" value="RKQ13202.1"/>
    <property type="molecule type" value="Genomic_DNA"/>
</dbReference>
<accession>A0A494YSV9</accession>
<comment type="domain">
    <text evidence="13">Has 2 endonuclease domains. The discontinuous RuvC-like domain cleaves the target DNA noncomplementary to crRNA while the HNH nuclease domain cleaves the target DNA complementary to crRNA.</text>
</comment>
<feature type="binding site" evidence="13">
    <location>
        <position position="11"/>
    </location>
    <ligand>
        <name>Mg(2+)</name>
        <dbReference type="ChEBI" id="CHEBI:18420"/>
        <label>2</label>
    </ligand>
</feature>
<evidence type="ECO:0000256" key="1">
    <source>
        <dbReference type="ARBA" id="ARBA00001946"/>
    </source>
</evidence>
<evidence type="ECO:0000256" key="8">
    <source>
        <dbReference type="ARBA" id="ARBA00022884"/>
    </source>
</evidence>
<dbReference type="HAMAP" id="MF_01480">
    <property type="entry name" value="Cas9"/>
    <property type="match status" value="1"/>
</dbReference>
<feature type="active site" description="For RuvC-like nuclease domain" evidence="13">
    <location>
        <position position="11"/>
    </location>
</feature>
<feature type="binding site" evidence="13">
    <location>
        <position position="11"/>
    </location>
    <ligand>
        <name>Mg(2+)</name>
        <dbReference type="ChEBI" id="CHEBI:18420"/>
        <label>1</label>
    </ligand>
</feature>
<evidence type="ECO:0000313" key="15">
    <source>
        <dbReference type="EMBL" id="RKQ13202.1"/>
    </source>
</evidence>
<evidence type="ECO:0000256" key="10">
    <source>
        <dbReference type="ARBA" id="ARBA00023125"/>
    </source>
</evidence>
<keyword evidence="7 13" id="KW-0460">Magnesium</keyword>
<comment type="similarity">
    <text evidence="13">Belongs to the CRISPR-associated Cas9 family.</text>
</comment>
<gene>
    <name evidence="13 15" type="primary">cas9</name>
    <name evidence="15" type="ORF">D8M05_17020</name>
</gene>
<dbReference type="NCBIfam" id="TIGR01865">
    <property type="entry name" value="cas_Csn1"/>
    <property type="match status" value="1"/>
</dbReference>
<evidence type="ECO:0000256" key="5">
    <source>
        <dbReference type="ARBA" id="ARBA00022759"/>
    </source>
</evidence>
<comment type="function">
    <text evidence="13">CRISPR (clustered regularly interspaced short palindromic repeat) is an adaptive immune system that provides protection against mobile genetic elements (viruses, transposable elements and conjugative plasmids). CRISPR clusters contain spacers, sequences complementary to antecedent mobile elements, and target invading nucleic acids. CRISPR clusters are transcribed and processed into CRISPR RNA (crRNA). In type II CRISPR systems correct processing of pre-crRNA requires a trans-encoded small RNA (tracrRNA), endogenous ribonuclease 3 (rnc) and this protein. The tracrRNA serves as a guide for ribonuclease 3-aided processing of pre-crRNA. Subsequently Cas9/crRNA/tracrRNA endonucleolytically cleaves linear or circular dsDNA target complementary to the spacer; Cas9 is inactive in the absence of the 2 guide RNAs (gRNA). Cas9 recognizes the protospacer adjacent motif (PAM) in the CRISPR repeat sequences to help distinguish self versus nonself, as targets within the bacterial CRISPR locus do not have PAMs. PAM recognition is also required for catalytic activity.</text>
</comment>
<dbReference type="InterPro" id="IPR028629">
    <property type="entry name" value="Cas9"/>
</dbReference>
<dbReference type="InterPro" id="IPR003615">
    <property type="entry name" value="HNH_nuc"/>
</dbReference>
<protein>
    <recommendedName>
        <fullName evidence="13">CRISPR-associated endonuclease Cas9</fullName>
        <ecNumber evidence="13">3.1.-.-</ecNumber>
    </recommendedName>
</protein>
<dbReference type="GO" id="GO:0004519">
    <property type="term" value="F:endonuclease activity"/>
    <property type="evidence" value="ECO:0007669"/>
    <property type="project" value="UniProtKB-UniRule"/>
</dbReference>
<evidence type="ECO:0000256" key="3">
    <source>
        <dbReference type="ARBA" id="ARBA00022722"/>
    </source>
</evidence>
<dbReference type="OrthoDB" id="9757607at2"/>
<dbReference type="Pfam" id="PF22702">
    <property type="entry name" value="Cas9_RuvC"/>
    <property type="match status" value="1"/>
</dbReference>
<evidence type="ECO:0000259" key="14">
    <source>
        <dbReference type="PROSITE" id="PS51749"/>
    </source>
</evidence>
<evidence type="ECO:0000256" key="2">
    <source>
        <dbReference type="ARBA" id="ARBA00005244"/>
    </source>
</evidence>